<comment type="caution">
    <text evidence="2">The sequence shown here is derived from an EMBL/GenBank/DDBJ whole genome shotgun (WGS) entry which is preliminary data.</text>
</comment>
<evidence type="ECO:0000259" key="1">
    <source>
        <dbReference type="Pfam" id="PF14285"/>
    </source>
</evidence>
<feature type="domain" description="DUF4367" evidence="1">
    <location>
        <begin position="210"/>
        <end position="258"/>
    </location>
</feature>
<sequence length="265" mass="28202">MTGRCRTRPGMPAGAAGLCLLLLLAAGCVDLPAGDEMPANETEQAIAIALADPEVRRNIPIEEGEYEIVEVTEGYLESTGPEGTVAGTCTVVVLRPTDIPSRYRVYVDVENETIVSRTWQYVKDPPPCMYTAPPLEVPTLKEAAAALPPGCALAAPEYLPSGYALVAVRIFGDPCPRRDVVYTNETSELRLVQTCAGDPPYPFALSMPSTKNVTVNGQPGKYVEGIGQHQLSWSDGSASFCLQGPLPEDELAAVAASVRPYPAPP</sequence>
<organism evidence="2">
    <name type="scientific">hydrocarbon metagenome</name>
    <dbReference type="NCBI Taxonomy" id="938273"/>
    <lineage>
        <taxon>unclassified sequences</taxon>
        <taxon>metagenomes</taxon>
        <taxon>ecological metagenomes</taxon>
    </lineage>
</organism>
<accession>A0A0W8FIW8</accession>
<name>A0A0W8FIW8_9ZZZZ</name>
<dbReference type="EMBL" id="LNQE01001135">
    <property type="protein sequence ID" value="KUG20842.1"/>
    <property type="molecule type" value="Genomic_DNA"/>
</dbReference>
<dbReference type="InterPro" id="IPR025377">
    <property type="entry name" value="DUF4367"/>
</dbReference>
<protein>
    <recommendedName>
        <fullName evidence="1">DUF4367 domain-containing protein</fullName>
    </recommendedName>
</protein>
<proteinExistence type="predicted"/>
<dbReference type="AlphaFoldDB" id="A0A0W8FIW8"/>
<evidence type="ECO:0000313" key="2">
    <source>
        <dbReference type="EMBL" id="KUG20842.1"/>
    </source>
</evidence>
<reference evidence="2" key="1">
    <citation type="journal article" date="2015" name="Proc. Natl. Acad. Sci. U.S.A.">
        <title>Networks of energetic and metabolic interactions define dynamics in microbial communities.</title>
        <authorList>
            <person name="Embree M."/>
            <person name="Liu J.K."/>
            <person name="Al-Bassam M.M."/>
            <person name="Zengler K."/>
        </authorList>
    </citation>
    <scope>NUCLEOTIDE SEQUENCE</scope>
</reference>
<gene>
    <name evidence="2" type="ORF">ASZ90_009423</name>
</gene>
<dbReference type="Pfam" id="PF14285">
    <property type="entry name" value="DUF4367"/>
    <property type="match status" value="1"/>
</dbReference>
<dbReference type="PROSITE" id="PS51257">
    <property type="entry name" value="PROKAR_LIPOPROTEIN"/>
    <property type="match status" value="1"/>
</dbReference>